<dbReference type="EMBL" id="KK102820">
    <property type="protein sequence ID" value="KIY96838.1"/>
    <property type="molecule type" value="Genomic_DNA"/>
</dbReference>
<dbReference type="KEGG" id="mng:MNEG_11122"/>
<name>A0A0D2KM70_9CHLO</name>
<feature type="region of interest" description="Disordered" evidence="1">
    <location>
        <begin position="58"/>
        <end position="92"/>
    </location>
</feature>
<accession>A0A0D2KM70</accession>
<dbReference type="GeneID" id="25728353"/>
<dbReference type="Proteomes" id="UP000054498">
    <property type="component" value="Unassembled WGS sequence"/>
</dbReference>
<evidence type="ECO:0000256" key="1">
    <source>
        <dbReference type="SAM" id="MobiDB-lite"/>
    </source>
</evidence>
<organism evidence="2 3">
    <name type="scientific">Monoraphidium neglectum</name>
    <dbReference type="NCBI Taxonomy" id="145388"/>
    <lineage>
        <taxon>Eukaryota</taxon>
        <taxon>Viridiplantae</taxon>
        <taxon>Chlorophyta</taxon>
        <taxon>core chlorophytes</taxon>
        <taxon>Chlorophyceae</taxon>
        <taxon>CS clade</taxon>
        <taxon>Sphaeropleales</taxon>
        <taxon>Selenastraceae</taxon>
        <taxon>Monoraphidium</taxon>
    </lineage>
</organism>
<dbReference type="AlphaFoldDB" id="A0A0D2KM70"/>
<proteinExistence type="predicted"/>
<evidence type="ECO:0000313" key="3">
    <source>
        <dbReference type="Proteomes" id="UP000054498"/>
    </source>
</evidence>
<reference evidence="2 3" key="1">
    <citation type="journal article" date="2013" name="BMC Genomics">
        <title>Reconstruction of the lipid metabolism for the microalga Monoraphidium neglectum from its genome sequence reveals characteristics suitable for biofuel production.</title>
        <authorList>
            <person name="Bogen C."/>
            <person name="Al-Dilaimi A."/>
            <person name="Albersmeier A."/>
            <person name="Wichmann J."/>
            <person name="Grundmann M."/>
            <person name="Rupp O."/>
            <person name="Lauersen K.J."/>
            <person name="Blifernez-Klassen O."/>
            <person name="Kalinowski J."/>
            <person name="Goesmann A."/>
            <person name="Mussgnug J.H."/>
            <person name="Kruse O."/>
        </authorList>
    </citation>
    <scope>NUCLEOTIDE SEQUENCE [LARGE SCALE GENOMIC DNA]</scope>
    <source>
        <strain evidence="2 3">SAG 48.87</strain>
    </source>
</reference>
<evidence type="ECO:0000313" key="2">
    <source>
        <dbReference type="EMBL" id="KIY96838.1"/>
    </source>
</evidence>
<sequence length="92" mass="9805">MAGKAHLYHQTAFLAPANAPNPVSPPAAGNWWLNAFAHYGPDKELLLFHRVTGELGLGRGTPLVRPRPQRGGDVACQSAGARPWPEDSPSAL</sequence>
<keyword evidence="3" id="KW-1185">Reference proteome</keyword>
<gene>
    <name evidence="2" type="ORF">MNEG_11122</name>
</gene>
<protein>
    <submittedName>
        <fullName evidence="2">Uncharacterized protein</fullName>
    </submittedName>
</protein>
<dbReference type="RefSeq" id="XP_013895858.1">
    <property type="nucleotide sequence ID" value="XM_014040404.1"/>
</dbReference>